<comment type="caution">
    <text evidence="2">The sequence shown here is derived from an EMBL/GenBank/DDBJ whole genome shotgun (WGS) entry which is preliminary data.</text>
</comment>
<evidence type="ECO:0000313" key="2">
    <source>
        <dbReference type="EMBL" id="KAG7464540.1"/>
    </source>
</evidence>
<feature type="compositionally biased region" description="Basic and acidic residues" evidence="1">
    <location>
        <begin position="121"/>
        <end position="132"/>
    </location>
</feature>
<dbReference type="Proteomes" id="UP001046870">
    <property type="component" value="Chromosome 14"/>
</dbReference>
<keyword evidence="3" id="KW-1185">Reference proteome</keyword>
<evidence type="ECO:0000313" key="3">
    <source>
        <dbReference type="Proteomes" id="UP001046870"/>
    </source>
</evidence>
<name>A0A9D3T110_MEGAT</name>
<reference evidence="2" key="1">
    <citation type="submission" date="2021-01" db="EMBL/GenBank/DDBJ databases">
        <authorList>
            <person name="Zahm M."/>
            <person name="Roques C."/>
            <person name="Cabau C."/>
            <person name="Klopp C."/>
            <person name="Donnadieu C."/>
            <person name="Jouanno E."/>
            <person name="Lampietro C."/>
            <person name="Louis A."/>
            <person name="Herpin A."/>
            <person name="Echchiki A."/>
            <person name="Berthelot C."/>
            <person name="Parey E."/>
            <person name="Roest-Crollius H."/>
            <person name="Braasch I."/>
            <person name="Postlethwait J."/>
            <person name="Bobe J."/>
            <person name="Montfort J."/>
            <person name="Bouchez O."/>
            <person name="Begum T."/>
            <person name="Mejri S."/>
            <person name="Adams A."/>
            <person name="Chen W.-J."/>
            <person name="Guiguen Y."/>
        </authorList>
    </citation>
    <scope>NUCLEOTIDE SEQUENCE</scope>
    <source>
        <strain evidence="2">YG-15Mar2019-1</strain>
        <tissue evidence="2">Brain</tissue>
    </source>
</reference>
<feature type="region of interest" description="Disordered" evidence="1">
    <location>
        <begin position="93"/>
        <end position="138"/>
    </location>
</feature>
<dbReference type="EMBL" id="JAFDVH010000014">
    <property type="protein sequence ID" value="KAG7464540.1"/>
    <property type="molecule type" value="Genomic_DNA"/>
</dbReference>
<evidence type="ECO:0000256" key="1">
    <source>
        <dbReference type="SAM" id="MobiDB-lite"/>
    </source>
</evidence>
<feature type="compositionally biased region" description="Gly residues" evidence="1">
    <location>
        <begin position="110"/>
        <end position="119"/>
    </location>
</feature>
<feature type="non-terminal residue" evidence="2">
    <location>
        <position position="138"/>
    </location>
</feature>
<sequence length="138" mass="14905">LAAIVAQRFLSFKGNNAGAQATSHSTLNCYTGKYYSCLHRSLGASHCNLQNYRGEQESFSSVITGYVGTGFRGLRGVRRRTRCILPYAHRERGESTEAGGLGAEHKSGHRGGPGPGAKGHCGKDEDLAENHRQPNVPY</sequence>
<organism evidence="2 3">
    <name type="scientific">Megalops atlanticus</name>
    <name type="common">Tarpon</name>
    <name type="synonym">Clupea gigantea</name>
    <dbReference type="NCBI Taxonomy" id="7932"/>
    <lineage>
        <taxon>Eukaryota</taxon>
        <taxon>Metazoa</taxon>
        <taxon>Chordata</taxon>
        <taxon>Craniata</taxon>
        <taxon>Vertebrata</taxon>
        <taxon>Euteleostomi</taxon>
        <taxon>Actinopterygii</taxon>
        <taxon>Neopterygii</taxon>
        <taxon>Teleostei</taxon>
        <taxon>Elopiformes</taxon>
        <taxon>Megalopidae</taxon>
        <taxon>Megalops</taxon>
    </lineage>
</organism>
<protein>
    <submittedName>
        <fullName evidence="2">Uncharacterized protein</fullName>
    </submittedName>
</protein>
<dbReference type="AlphaFoldDB" id="A0A9D3T110"/>
<accession>A0A9D3T110</accession>
<gene>
    <name evidence="2" type="ORF">MATL_G00166660</name>
</gene>
<proteinExistence type="predicted"/>